<feature type="domain" description="N-acetyltransferase" evidence="1">
    <location>
        <begin position="18"/>
        <end position="129"/>
    </location>
</feature>
<sequence>MSQITNNKSSKAEIHNWFLEVNQEFIPPLQNFVDFETYSAKIFTNANRFELYNDDVLRGLLAAYFNQENKTAFVTLFGISKDFRTFSNIRRLFISFLKEFLKDHRMEYVELEVHHENTSLLRFYNKLKFTVKENRIQSVVFQATRQQCEYLVG</sequence>
<keyword evidence="2" id="KW-0808">Transferase</keyword>
<dbReference type="Pfam" id="PF00583">
    <property type="entry name" value="Acetyltransf_1"/>
    <property type="match status" value="1"/>
</dbReference>
<accession>A0A3G8ZBC2</accession>
<protein>
    <submittedName>
        <fullName evidence="2">GNAT family N-acetyltransferase</fullName>
    </submittedName>
</protein>
<dbReference type="InterPro" id="IPR000182">
    <property type="entry name" value="GNAT_dom"/>
</dbReference>
<dbReference type="Proteomes" id="UP000272316">
    <property type="component" value="Chromosome"/>
</dbReference>
<evidence type="ECO:0000313" key="2">
    <source>
        <dbReference type="EMBL" id="AZI54280.1"/>
    </source>
</evidence>
<evidence type="ECO:0000313" key="3">
    <source>
        <dbReference type="Proteomes" id="UP000272316"/>
    </source>
</evidence>
<name>A0A3G8ZBC2_9FLAO</name>
<dbReference type="KEGG" id="eva:EIB75_02950"/>
<dbReference type="AlphaFoldDB" id="A0A3G8ZBC2"/>
<dbReference type="RefSeq" id="WP_124985656.1">
    <property type="nucleotide sequence ID" value="NZ_CP034160.1"/>
</dbReference>
<dbReference type="GO" id="GO:0016747">
    <property type="term" value="F:acyltransferase activity, transferring groups other than amino-acyl groups"/>
    <property type="evidence" value="ECO:0007669"/>
    <property type="project" value="InterPro"/>
</dbReference>
<dbReference type="SUPFAM" id="SSF55729">
    <property type="entry name" value="Acyl-CoA N-acyltransferases (Nat)"/>
    <property type="match status" value="1"/>
</dbReference>
<proteinExistence type="predicted"/>
<evidence type="ECO:0000259" key="1">
    <source>
        <dbReference type="Pfam" id="PF00583"/>
    </source>
</evidence>
<dbReference type="Gene3D" id="3.40.630.30">
    <property type="match status" value="1"/>
</dbReference>
<gene>
    <name evidence="2" type="ORF">EIB75_02950</name>
</gene>
<dbReference type="EMBL" id="CP034160">
    <property type="protein sequence ID" value="AZI54280.1"/>
    <property type="molecule type" value="Genomic_DNA"/>
</dbReference>
<dbReference type="InterPro" id="IPR016181">
    <property type="entry name" value="Acyl_CoA_acyltransferase"/>
</dbReference>
<reference evidence="3" key="1">
    <citation type="submission" date="2018-11" db="EMBL/GenBank/DDBJ databases">
        <title>Proposal to divide the Flavobacteriaceae and reorganize its genera based on Amino Acid Identity values calculated from whole genome sequences.</title>
        <authorList>
            <person name="Nicholson A.C."/>
            <person name="Gulvik C.A."/>
            <person name="Whitney A.M."/>
            <person name="Sheth M."/>
            <person name="Batra D."/>
            <person name="Pryor J."/>
            <person name="Bernardet J.-F."/>
            <person name="Hugo C."/>
            <person name="Kampfer P."/>
            <person name="Newman J.D."/>
            <person name="McQuiston J.R."/>
        </authorList>
    </citation>
    <scope>NUCLEOTIDE SEQUENCE [LARGE SCALE GENOMIC DNA]</scope>
    <source>
        <strain evidence="3">H6466</strain>
    </source>
</reference>
<organism evidence="2 3">
    <name type="scientific">Epilithonimonas vandammei</name>
    <dbReference type="NCBI Taxonomy" id="2487072"/>
    <lineage>
        <taxon>Bacteria</taxon>
        <taxon>Pseudomonadati</taxon>
        <taxon>Bacteroidota</taxon>
        <taxon>Flavobacteriia</taxon>
        <taxon>Flavobacteriales</taxon>
        <taxon>Weeksellaceae</taxon>
        <taxon>Chryseobacterium group</taxon>
        <taxon>Epilithonimonas</taxon>
    </lineage>
</organism>